<evidence type="ECO:0000259" key="1">
    <source>
        <dbReference type="Pfam" id="PF04101"/>
    </source>
</evidence>
<protein>
    <submittedName>
        <fullName evidence="2">Glycosyltransferase</fullName>
    </submittedName>
</protein>
<accession>A0ABZ2XTP1</accession>
<proteinExistence type="predicted"/>
<organism evidence="2 3">
    <name type="scientific">Aliisedimentitalea scapharcae</name>
    <dbReference type="NCBI Taxonomy" id="1524259"/>
    <lineage>
        <taxon>Bacteria</taxon>
        <taxon>Pseudomonadati</taxon>
        <taxon>Pseudomonadota</taxon>
        <taxon>Alphaproteobacteria</taxon>
        <taxon>Rhodobacterales</taxon>
        <taxon>Roseobacteraceae</taxon>
        <taxon>Aliisedimentitalea</taxon>
    </lineage>
</organism>
<dbReference type="SUPFAM" id="SSF53756">
    <property type="entry name" value="UDP-Glycosyltransferase/glycogen phosphorylase"/>
    <property type="match status" value="1"/>
</dbReference>
<dbReference type="PANTHER" id="PTHR21015:SF28">
    <property type="entry name" value="SLL1722 PROTEIN"/>
    <property type="match status" value="1"/>
</dbReference>
<dbReference type="RefSeq" id="WP_406647785.1">
    <property type="nucleotide sequence ID" value="NZ_CP123584.1"/>
</dbReference>
<reference evidence="2 3" key="1">
    <citation type="submission" date="2023-04" db="EMBL/GenBank/DDBJ databases">
        <title>Complete genome sequence of Alisedimentitalea scapharcae.</title>
        <authorList>
            <person name="Rong J.-C."/>
            <person name="Yi M.-L."/>
            <person name="Zhao Q."/>
        </authorList>
    </citation>
    <scope>NUCLEOTIDE SEQUENCE [LARGE SCALE GENOMIC DNA]</scope>
    <source>
        <strain evidence="2 3">KCTC 42119</strain>
    </source>
</reference>
<dbReference type="Pfam" id="PF04101">
    <property type="entry name" value="Glyco_tran_28_C"/>
    <property type="match status" value="1"/>
</dbReference>
<gene>
    <name evidence="2" type="ORF">QEZ52_02620</name>
</gene>
<sequence>MKVMIAVTHLLGTGHLSRALTLGRAFAQQGHHVVLASGGFPVSQLKTDGIEFVQLPALRSDGVNFTRLLTPAGSCADTTYLGSRADALRQKLVTLQPDILITELYPFGRRVLAAEFLSLLQAAHQLPIRPVILSSIRDILAPPSKPKKAVAADEVIANWYDAVLVHSDPTTTTLDVSWPVSPLLATKLRYTGFVAPPPPSPHPQQVGKGEVLVSAGGGSVGDALYETAMIAARTDTETTWRLLVGGPEAKTRIDRFRTIESPAVLDTARPDFRQMLCHASALVGMCGYNTTMDLLQTGIPSVLIPFDAGSEVEQTLRSTSLARMRGIEVIPSANLTPQTLGAAVNRVRAALARKSDTIAFDGADNTVDIACKMAQERP</sequence>
<dbReference type="Gene3D" id="3.40.50.2000">
    <property type="entry name" value="Glycogen Phosphorylase B"/>
    <property type="match status" value="2"/>
</dbReference>
<name>A0ABZ2XTP1_9RHOB</name>
<dbReference type="Proteomes" id="UP001623232">
    <property type="component" value="Chromosome"/>
</dbReference>
<dbReference type="PANTHER" id="PTHR21015">
    <property type="entry name" value="UDP-N-ACETYLGLUCOSAMINE--N-ACETYLMURAMYL-(PENTAPEPTIDE) PYROPHOSPHORYL-UNDECAPRENOL N-ACETYLGLUCOSAMINE TRANSFERASE 1"/>
    <property type="match status" value="1"/>
</dbReference>
<evidence type="ECO:0000313" key="2">
    <source>
        <dbReference type="EMBL" id="WZK89464.1"/>
    </source>
</evidence>
<feature type="domain" description="Glycosyl transferase family 28 C-terminal" evidence="1">
    <location>
        <begin position="273"/>
        <end position="349"/>
    </location>
</feature>
<keyword evidence="3" id="KW-1185">Reference proteome</keyword>
<dbReference type="InterPro" id="IPR007235">
    <property type="entry name" value="Glyco_trans_28_C"/>
</dbReference>
<evidence type="ECO:0000313" key="3">
    <source>
        <dbReference type="Proteomes" id="UP001623232"/>
    </source>
</evidence>
<dbReference type="EMBL" id="CP123584">
    <property type="protein sequence ID" value="WZK89464.1"/>
    <property type="molecule type" value="Genomic_DNA"/>
</dbReference>